<dbReference type="Pfam" id="PF01355">
    <property type="entry name" value="HIPIP"/>
    <property type="match status" value="1"/>
</dbReference>
<comment type="caution">
    <text evidence="9">The sequence shown here is derived from an EMBL/GenBank/DDBJ whole genome shotgun (WGS) entry which is preliminary data.</text>
</comment>
<dbReference type="PROSITE" id="PS51257">
    <property type="entry name" value="PROKAR_LIPOPROTEIN"/>
    <property type="match status" value="1"/>
</dbReference>
<keyword evidence="10" id="KW-1185">Reference proteome</keyword>
<dbReference type="GO" id="GO:0046872">
    <property type="term" value="F:metal ion binding"/>
    <property type="evidence" value="ECO:0007669"/>
    <property type="project" value="UniProtKB-KW"/>
</dbReference>
<dbReference type="GO" id="GO:0019646">
    <property type="term" value="P:aerobic electron transport chain"/>
    <property type="evidence" value="ECO:0007669"/>
    <property type="project" value="InterPro"/>
</dbReference>
<dbReference type="PROSITE" id="PS51373">
    <property type="entry name" value="HIPIP"/>
    <property type="match status" value="1"/>
</dbReference>
<protein>
    <recommendedName>
        <fullName evidence="7">High-potential iron-sulfur protein</fullName>
        <shortName evidence="7">HiPIP</shortName>
    </recommendedName>
</protein>
<keyword evidence="2 7" id="KW-0004">4Fe-4S</keyword>
<keyword evidence="6 7" id="KW-0411">Iron-sulfur</keyword>
<keyword evidence="4 7" id="KW-0249">Electron transport</keyword>
<dbReference type="RefSeq" id="WP_106598860.1">
    <property type="nucleotide sequence ID" value="NZ_PYAS01000017.1"/>
</dbReference>
<evidence type="ECO:0000256" key="1">
    <source>
        <dbReference type="ARBA" id="ARBA00022448"/>
    </source>
</evidence>
<proteinExistence type="inferred from homology"/>
<feature type="domain" description="High potential iron-sulfur proteins family profile" evidence="8">
    <location>
        <begin position="49"/>
        <end position="116"/>
    </location>
</feature>
<evidence type="ECO:0000313" key="9">
    <source>
        <dbReference type="EMBL" id="PSL23226.1"/>
    </source>
</evidence>
<evidence type="ECO:0000256" key="3">
    <source>
        <dbReference type="ARBA" id="ARBA00022723"/>
    </source>
</evidence>
<dbReference type="EMBL" id="PYAS01000017">
    <property type="protein sequence ID" value="PSL23226.1"/>
    <property type="molecule type" value="Genomic_DNA"/>
</dbReference>
<comment type="similarity">
    <text evidence="7">Belongs to the high-potential iron-sulfur protein (HiPIP) family.</text>
</comment>
<reference evidence="9 10" key="1">
    <citation type="submission" date="2018-03" db="EMBL/GenBank/DDBJ databases">
        <title>Genomic Encyclopedia of Archaeal and Bacterial Type Strains, Phase II (KMG-II): from individual species to whole genera.</title>
        <authorList>
            <person name="Goeker M."/>
        </authorList>
    </citation>
    <scope>NUCLEOTIDE SEQUENCE [LARGE SCALE GENOMIC DNA]</scope>
    <source>
        <strain evidence="9 10">DSM 29057</strain>
    </source>
</reference>
<name>A0A2P8FNC5_9BACT</name>
<evidence type="ECO:0000259" key="8">
    <source>
        <dbReference type="PROSITE" id="PS51373"/>
    </source>
</evidence>
<keyword evidence="1 7" id="KW-0813">Transport</keyword>
<evidence type="ECO:0000256" key="4">
    <source>
        <dbReference type="ARBA" id="ARBA00022982"/>
    </source>
</evidence>
<evidence type="ECO:0000256" key="7">
    <source>
        <dbReference type="RuleBase" id="RU000620"/>
    </source>
</evidence>
<organism evidence="9 10">
    <name type="scientific">Dyadobacter jiangsuensis</name>
    <dbReference type="NCBI Taxonomy" id="1591085"/>
    <lineage>
        <taxon>Bacteria</taxon>
        <taxon>Pseudomonadati</taxon>
        <taxon>Bacteroidota</taxon>
        <taxon>Cytophagia</taxon>
        <taxon>Cytophagales</taxon>
        <taxon>Spirosomataceae</taxon>
        <taxon>Dyadobacter</taxon>
    </lineage>
</organism>
<keyword evidence="3 7" id="KW-0479">Metal-binding</keyword>
<dbReference type="InterPro" id="IPR000170">
    <property type="entry name" value="High_potential_FeS_prot"/>
</dbReference>
<dbReference type="InterPro" id="IPR036369">
    <property type="entry name" value="HIPIP_sf"/>
</dbReference>
<sequence>MNPLANRRLFLRQCLTWGATGSTAWLIACAGTKKQPVAKATAAATDPCSDLTGVDPTDVQKRKSLGYTNKSPLPDSQCDNCKLWVPAKEGKECGGCLLFTGPVNPEGHCTYWAPQV</sequence>
<evidence type="ECO:0000256" key="6">
    <source>
        <dbReference type="ARBA" id="ARBA00023014"/>
    </source>
</evidence>
<dbReference type="OrthoDB" id="671811at2"/>
<dbReference type="Proteomes" id="UP000241964">
    <property type="component" value="Unassembled WGS sequence"/>
</dbReference>
<evidence type="ECO:0000256" key="2">
    <source>
        <dbReference type="ARBA" id="ARBA00022485"/>
    </source>
</evidence>
<evidence type="ECO:0000313" key="10">
    <source>
        <dbReference type="Proteomes" id="UP000241964"/>
    </source>
</evidence>
<dbReference type="GO" id="GO:0009055">
    <property type="term" value="F:electron transfer activity"/>
    <property type="evidence" value="ECO:0007669"/>
    <property type="project" value="InterPro"/>
</dbReference>
<comment type="subunit">
    <text evidence="7">Homodimer.</text>
</comment>
<dbReference type="GO" id="GO:0051539">
    <property type="term" value="F:4 iron, 4 sulfur cluster binding"/>
    <property type="evidence" value="ECO:0007669"/>
    <property type="project" value="UniProtKB-KW"/>
</dbReference>
<dbReference type="AlphaFoldDB" id="A0A2P8FNC5"/>
<accession>A0A2P8FNC5</accession>
<keyword evidence="5 7" id="KW-0408">Iron</keyword>
<dbReference type="Gene3D" id="4.10.490.10">
    <property type="entry name" value="High potential iron-sulphur protein"/>
    <property type="match status" value="1"/>
</dbReference>
<evidence type="ECO:0000256" key="5">
    <source>
        <dbReference type="ARBA" id="ARBA00023004"/>
    </source>
</evidence>
<comment type="function">
    <text evidence="7">Specific class of high-redox-potential 4Fe-4S ferredoxins. Functions in anaerobic electron transport in most purple and in some other photosynthetic bacteria and in at least one genus (Paracoccus) of halophilic, denitrifying bacteria.</text>
</comment>
<gene>
    <name evidence="9" type="ORF">CLV60_117103</name>
</gene>
<dbReference type="SUPFAM" id="SSF57652">
    <property type="entry name" value="HIPIP (high potential iron protein)"/>
    <property type="match status" value="1"/>
</dbReference>